<proteinExistence type="predicted"/>
<feature type="non-terminal residue" evidence="1">
    <location>
        <position position="160"/>
    </location>
</feature>
<organism evidence="1 2">
    <name type="scientific">Funneliformis geosporum</name>
    <dbReference type="NCBI Taxonomy" id="1117311"/>
    <lineage>
        <taxon>Eukaryota</taxon>
        <taxon>Fungi</taxon>
        <taxon>Fungi incertae sedis</taxon>
        <taxon>Mucoromycota</taxon>
        <taxon>Glomeromycotina</taxon>
        <taxon>Glomeromycetes</taxon>
        <taxon>Glomerales</taxon>
        <taxon>Glomeraceae</taxon>
        <taxon>Funneliformis</taxon>
    </lineage>
</organism>
<gene>
    <name evidence="1" type="ORF">FWILDA_LOCUS12367</name>
</gene>
<reference evidence="1" key="1">
    <citation type="submission" date="2022-08" db="EMBL/GenBank/DDBJ databases">
        <authorList>
            <person name="Kallberg Y."/>
            <person name="Tangrot J."/>
            <person name="Rosling A."/>
        </authorList>
    </citation>
    <scope>NUCLEOTIDE SEQUENCE</scope>
    <source>
        <strain evidence="1">Wild A</strain>
    </source>
</reference>
<keyword evidence="2" id="KW-1185">Reference proteome</keyword>
<dbReference type="AlphaFoldDB" id="A0A9W4X4J0"/>
<dbReference type="Proteomes" id="UP001153678">
    <property type="component" value="Unassembled WGS sequence"/>
</dbReference>
<evidence type="ECO:0000313" key="2">
    <source>
        <dbReference type="Proteomes" id="UP001153678"/>
    </source>
</evidence>
<dbReference type="EMBL" id="CAMKVN010003973">
    <property type="protein sequence ID" value="CAI2186020.1"/>
    <property type="molecule type" value="Genomic_DNA"/>
</dbReference>
<sequence>PFWDRAHDTELIIDICDGLRPSIGDIVAPEGYIELMKECWDPDPNKRPISRNIYNIAKIFPRVTNSVAMDLLSNKHATLNIINVQGKDRDESLPKIILDWSFMRFESKNQQVLECIGEEGRQGCYFSTSQQTHREASENQAGKRRKITWEFNHGFYNILR</sequence>
<dbReference type="Gene3D" id="1.10.510.10">
    <property type="entry name" value="Transferase(Phosphotransferase) domain 1"/>
    <property type="match status" value="1"/>
</dbReference>
<name>A0A9W4X4J0_9GLOM</name>
<accession>A0A9W4X4J0</accession>
<protein>
    <submittedName>
        <fullName evidence="1">16040_t:CDS:1</fullName>
    </submittedName>
</protein>
<comment type="caution">
    <text evidence="1">The sequence shown here is derived from an EMBL/GenBank/DDBJ whole genome shotgun (WGS) entry which is preliminary data.</text>
</comment>
<evidence type="ECO:0000313" key="1">
    <source>
        <dbReference type="EMBL" id="CAI2186020.1"/>
    </source>
</evidence>